<dbReference type="PANTHER" id="PTHR46060">
    <property type="entry name" value="MARINER MOS1 TRANSPOSASE-LIKE PROTEIN"/>
    <property type="match status" value="1"/>
</dbReference>
<protein>
    <submittedName>
        <fullName evidence="2">Mariner transposase</fullName>
    </submittedName>
</protein>
<sequence>MMFYDFMRKISVEQSHDILVEAFQDQAPSKRTVERWYLDFRRERTSLQDEARSGGPSTTVTPETIAAAEILIREDSRINYEQLAVTLKIGKPPSMLFYMIILVSEGLRPDGSLIISLKCN</sequence>
<dbReference type="InterPro" id="IPR041426">
    <property type="entry name" value="Mos1_HTH"/>
</dbReference>
<dbReference type="AlphaFoldDB" id="A0AAV7KCB3"/>
<proteinExistence type="predicted"/>
<dbReference type="EMBL" id="JAKMXF010000077">
    <property type="protein sequence ID" value="KAI6658812.1"/>
    <property type="molecule type" value="Genomic_DNA"/>
</dbReference>
<evidence type="ECO:0000313" key="2">
    <source>
        <dbReference type="EMBL" id="KAI6658812.1"/>
    </source>
</evidence>
<dbReference type="PANTHER" id="PTHR46060:SF1">
    <property type="entry name" value="MARINER MOS1 TRANSPOSASE-LIKE PROTEIN"/>
    <property type="match status" value="1"/>
</dbReference>
<comment type="caution">
    <text evidence="2">The sequence shown here is derived from an EMBL/GenBank/DDBJ whole genome shotgun (WGS) entry which is preliminary data.</text>
</comment>
<dbReference type="Proteomes" id="UP001165289">
    <property type="component" value="Unassembled WGS sequence"/>
</dbReference>
<reference evidence="2 3" key="1">
    <citation type="journal article" date="2023" name="BMC Biol.">
        <title>The compact genome of the sponge Oopsacas minuta (Hexactinellida) is lacking key metazoan core genes.</title>
        <authorList>
            <person name="Santini S."/>
            <person name="Schenkelaars Q."/>
            <person name="Jourda C."/>
            <person name="Duchesne M."/>
            <person name="Belahbib H."/>
            <person name="Rocher C."/>
            <person name="Selva M."/>
            <person name="Riesgo A."/>
            <person name="Vervoort M."/>
            <person name="Leys S.P."/>
            <person name="Kodjabachian L."/>
            <person name="Le Bivic A."/>
            <person name="Borchiellini C."/>
            <person name="Claverie J.M."/>
            <person name="Renard E."/>
        </authorList>
    </citation>
    <scope>NUCLEOTIDE SEQUENCE [LARGE SCALE GENOMIC DNA]</scope>
    <source>
        <strain evidence="2">SPO-2</strain>
    </source>
</reference>
<evidence type="ECO:0000313" key="3">
    <source>
        <dbReference type="Proteomes" id="UP001165289"/>
    </source>
</evidence>
<gene>
    <name evidence="2" type="ORF">LOD99_15137</name>
</gene>
<keyword evidence="3" id="KW-1185">Reference proteome</keyword>
<dbReference type="InterPro" id="IPR052709">
    <property type="entry name" value="Transposase-MT_Hybrid"/>
</dbReference>
<name>A0AAV7KCB3_9METZ</name>
<dbReference type="Gene3D" id="1.10.10.1450">
    <property type="match status" value="1"/>
</dbReference>
<feature type="domain" description="Mos1 transposase HTH" evidence="1">
    <location>
        <begin position="2"/>
        <end position="42"/>
    </location>
</feature>
<accession>A0AAV7KCB3</accession>
<evidence type="ECO:0000259" key="1">
    <source>
        <dbReference type="Pfam" id="PF17906"/>
    </source>
</evidence>
<organism evidence="2 3">
    <name type="scientific">Oopsacas minuta</name>
    <dbReference type="NCBI Taxonomy" id="111878"/>
    <lineage>
        <taxon>Eukaryota</taxon>
        <taxon>Metazoa</taxon>
        <taxon>Porifera</taxon>
        <taxon>Hexactinellida</taxon>
        <taxon>Hexasterophora</taxon>
        <taxon>Lyssacinosida</taxon>
        <taxon>Leucopsacidae</taxon>
        <taxon>Oopsacas</taxon>
    </lineage>
</organism>
<dbReference type="Pfam" id="PF17906">
    <property type="entry name" value="HTH_48"/>
    <property type="match status" value="1"/>
</dbReference>